<organism evidence="1 2">
    <name type="scientific">Lolium multiflorum</name>
    <name type="common">Italian ryegrass</name>
    <name type="synonym">Lolium perenne subsp. multiflorum</name>
    <dbReference type="NCBI Taxonomy" id="4521"/>
    <lineage>
        <taxon>Eukaryota</taxon>
        <taxon>Viridiplantae</taxon>
        <taxon>Streptophyta</taxon>
        <taxon>Embryophyta</taxon>
        <taxon>Tracheophyta</taxon>
        <taxon>Spermatophyta</taxon>
        <taxon>Magnoliopsida</taxon>
        <taxon>Liliopsida</taxon>
        <taxon>Poales</taxon>
        <taxon>Poaceae</taxon>
        <taxon>BOP clade</taxon>
        <taxon>Pooideae</taxon>
        <taxon>Poodae</taxon>
        <taxon>Poeae</taxon>
        <taxon>Poeae Chloroplast Group 2 (Poeae type)</taxon>
        <taxon>Loliodinae</taxon>
        <taxon>Loliinae</taxon>
        <taxon>Lolium</taxon>
    </lineage>
</organism>
<dbReference type="Proteomes" id="UP001231189">
    <property type="component" value="Unassembled WGS sequence"/>
</dbReference>
<evidence type="ECO:0000313" key="2">
    <source>
        <dbReference type="Proteomes" id="UP001231189"/>
    </source>
</evidence>
<evidence type="ECO:0000313" key="1">
    <source>
        <dbReference type="EMBL" id="KAK1632633.1"/>
    </source>
</evidence>
<protein>
    <submittedName>
        <fullName evidence="1">Uncharacterized protein</fullName>
    </submittedName>
</protein>
<gene>
    <name evidence="1" type="ORF">QYE76_006948</name>
</gene>
<comment type="caution">
    <text evidence="1">The sequence shown here is derived from an EMBL/GenBank/DDBJ whole genome shotgun (WGS) entry which is preliminary data.</text>
</comment>
<dbReference type="EMBL" id="JAUUTY010000005">
    <property type="protein sequence ID" value="KAK1632633.1"/>
    <property type="molecule type" value="Genomic_DNA"/>
</dbReference>
<dbReference type="AlphaFoldDB" id="A0AAD8RWR1"/>
<keyword evidence="2" id="KW-1185">Reference proteome</keyword>
<accession>A0AAD8RWR1</accession>
<sequence length="129" mass="14441">MLAEILRRLTSLSSFARAVFACKRLRNVISSCSYASVVASRIISPTPLVGYFISVIGGATPSFHRALHGSDRDVASIFRYIKFQFADFDDYSWRLMDCRHGLLLLSSDNAWPCSTPSPSRTPLHEQDQP</sequence>
<proteinExistence type="predicted"/>
<name>A0AAD8RWR1_LOLMU</name>
<dbReference type="PANTHER" id="PTHR33207">
    <property type="entry name" value="F-BOX DOMAIN CONTAINING PROTEIN-RELATED"/>
    <property type="match status" value="1"/>
</dbReference>
<reference evidence="1" key="1">
    <citation type="submission" date="2023-07" db="EMBL/GenBank/DDBJ databases">
        <title>A chromosome-level genome assembly of Lolium multiflorum.</title>
        <authorList>
            <person name="Chen Y."/>
            <person name="Copetti D."/>
            <person name="Kolliker R."/>
            <person name="Studer B."/>
        </authorList>
    </citation>
    <scope>NUCLEOTIDE SEQUENCE</scope>
    <source>
        <strain evidence="1">02402/16</strain>
        <tissue evidence="1">Leaf</tissue>
    </source>
</reference>